<dbReference type="OrthoDB" id="1926504at2759"/>
<dbReference type="PANTHER" id="PTHR36488">
    <property type="entry name" value="CASP-LIKE PROTEIN 1U1"/>
    <property type="match status" value="1"/>
</dbReference>
<evidence type="ECO:0000256" key="7">
    <source>
        <dbReference type="ARBA" id="ARBA00023136"/>
    </source>
</evidence>
<dbReference type="InterPro" id="IPR044173">
    <property type="entry name" value="CASPL"/>
</dbReference>
<feature type="transmembrane region" description="Helical" evidence="8">
    <location>
        <begin position="36"/>
        <end position="55"/>
    </location>
</feature>
<proteinExistence type="inferred from homology"/>
<evidence type="ECO:0000259" key="10">
    <source>
        <dbReference type="Pfam" id="PF04535"/>
    </source>
</evidence>
<dbReference type="eggNOG" id="ENOG502S2UF">
    <property type="taxonomic scope" value="Eukaryota"/>
</dbReference>
<organism evidence="11 12">
    <name type="scientific">Morus notabilis</name>
    <dbReference type="NCBI Taxonomy" id="981085"/>
    <lineage>
        <taxon>Eukaryota</taxon>
        <taxon>Viridiplantae</taxon>
        <taxon>Streptophyta</taxon>
        <taxon>Embryophyta</taxon>
        <taxon>Tracheophyta</taxon>
        <taxon>Spermatophyta</taxon>
        <taxon>Magnoliopsida</taxon>
        <taxon>eudicotyledons</taxon>
        <taxon>Gunneridae</taxon>
        <taxon>Pentapetalae</taxon>
        <taxon>rosids</taxon>
        <taxon>fabids</taxon>
        <taxon>Rosales</taxon>
        <taxon>Moraceae</taxon>
        <taxon>Moreae</taxon>
        <taxon>Morus</taxon>
    </lineage>
</organism>
<dbReference type="Pfam" id="PF04535">
    <property type="entry name" value="CASP_dom"/>
    <property type="match status" value="1"/>
</dbReference>
<evidence type="ECO:0000256" key="1">
    <source>
        <dbReference type="ARBA" id="ARBA00004651"/>
    </source>
</evidence>
<feature type="region of interest" description="Disordered" evidence="9">
    <location>
        <begin position="1"/>
        <end position="22"/>
    </location>
</feature>
<comment type="subcellular location">
    <subcellularLocation>
        <location evidence="1 8">Cell membrane</location>
        <topology evidence="1 8">Multi-pass membrane protein</topology>
    </subcellularLocation>
</comment>
<dbReference type="Proteomes" id="UP000030645">
    <property type="component" value="Unassembled WGS sequence"/>
</dbReference>
<evidence type="ECO:0000256" key="4">
    <source>
        <dbReference type="ARBA" id="ARBA00022475"/>
    </source>
</evidence>
<feature type="compositionally biased region" description="Basic and acidic residues" evidence="9">
    <location>
        <begin position="1"/>
        <end position="15"/>
    </location>
</feature>
<gene>
    <name evidence="11" type="ORF">L484_008467</name>
</gene>
<dbReference type="GO" id="GO:0005886">
    <property type="term" value="C:plasma membrane"/>
    <property type="evidence" value="ECO:0007669"/>
    <property type="project" value="UniProtKB-SubCell"/>
</dbReference>
<feature type="transmembrane region" description="Helical" evidence="8">
    <location>
        <begin position="168"/>
        <end position="191"/>
    </location>
</feature>
<protein>
    <recommendedName>
        <fullName evidence="8">CASP-like protein</fullName>
    </recommendedName>
</protein>
<dbReference type="KEGG" id="mnt:21391832"/>
<evidence type="ECO:0000313" key="12">
    <source>
        <dbReference type="Proteomes" id="UP000030645"/>
    </source>
</evidence>
<evidence type="ECO:0000256" key="5">
    <source>
        <dbReference type="ARBA" id="ARBA00022692"/>
    </source>
</evidence>
<reference evidence="12" key="1">
    <citation type="submission" date="2013-01" db="EMBL/GenBank/DDBJ databases">
        <title>Draft Genome Sequence of a Mulberry Tree, Morus notabilis C.K. Schneid.</title>
        <authorList>
            <person name="He N."/>
            <person name="Zhao S."/>
        </authorList>
    </citation>
    <scope>NUCLEOTIDE SEQUENCE</scope>
</reference>
<comment type="similarity">
    <text evidence="2 8">Belongs to the Casparian strip membrane proteins (CASP) family.</text>
</comment>
<evidence type="ECO:0000256" key="9">
    <source>
        <dbReference type="SAM" id="MobiDB-lite"/>
    </source>
</evidence>
<accession>W9S0X6</accession>
<dbReference type="AlphaFoldDB" id="W9S0X6"/>
<evidence type="ECO:0000256" key="2">
    <source>
        <dbReference type="ARBA" id="ARBA00007651"/>
    </source>
</evidence>
<dbReference type="EMBL" id="KE345373">
    <property type="protein sequence ID" value="EXC03135.1"/>
    <property type="molecule type" value="Genomic_DNA"/>
</dbReference>
<keyword evidence="5 8" id="KW-0812">Transmembrane</keyword>
<feature type="transmembrane region" description="Helical" evidence="8">
    <location>
        <begin position="83"/>
        <end position="105"/>
    </location>
</feature>
<keyword evidence="7 8" id="KW-0472">Membrane</keyword>
<evidence type="ECO:0000256" key="3">
    <source>
        <dbReference type="ARBA" id="ARBA00011489"/>
    </source>
</evidence>
<dbReference type="STRING" id="981085.W9S0X6"/>
<sequence>MASTEEVKTDTESGKEAPPPQPVLPSTATSWFKVDVVLRVLLFASTVTSLVVLVTSKQSISGRKFGLPPGSKVQIKFNNSPSFIYFLVALAVAGLYSIVTTLASISVTRKPQYSTKFLLHFVFWDVLILGILASAVGTAGGVAYVGLKGNDDVQWKKVCNNFDKFCRHIGASLAVSLCASVLLIFLIWLNVNSLHKKIPK</sequence>
<evidence type="ECO:0000256" key="6">
    <source>
        <dbReference type="ARBA" id="ARBA00022989"/>
    </source>
</evidence>
<dbReference type="InterPro" id="IPR006459">
    <property type="entry name" value="CASP/CASPL"/>
</dbReference>
<dbReference type="PANTHER" id="PTHR36488:SF8">
    <property type="entry name" value="CASP-LIKE PROTEIN 1U1"/>
    <property type="match status" value="1"/>
</dbReference>
<feature type="domain" description="Casparian strip membrane protein" evidence="10">
    <location>
        <begin position="32"/>
        <end position="182"/>
    </location>
</feature>
<keyword evidence="12" id="KW-1185">Reference proteome</keyword>
<dbReference type="NCBIfam" id="TIGR01569">
    <property type="entry name" value="A_tha_TIGR01569"/>
    <property type="match status" value="1"/>
</dbReference>
<evidence type="ECO:0000256" key="8">
    <source>
        <dbReference type="RuleBase" id="RU361233"/>
    </source>
</evidence>
<dbReference type="InterPro" id="IPR006702">
    <property type="entry name" value="CASP_dom"/>
</dbReference>
<name>W9S0X6_9ROSA</name>
<keyword evidence="6 8" id="KW-1133">Transmembrane helix</keyword>
<feature type="transmembrane region" description="Helical" evidence="8">
    <location>
        <begin position="117"/>
        <end position="147"/>
    </location>
</feature>
<comment type="subunit">
    <text evidence="3 8">Homodimer and heterodimers.</text>
</comment>
<evidence type="ECO:0000313" key="11">
    <source>
        <dbReference type="EMBL" id="EXC03135.1"/>
    </source>
</evidence>
<keyword evidence="4 8" id="KW-1003">Cell membrane</keyword>